<dbReference type="Gene3D" id="3.40.50.1820">
    <property type="entry name" value="alpha/beta hydrolase"/>
    <property type="match status" value="1"/>
</dbReference>
<reference evidence="3 4" key="1">
    <citation type="journal article" date="2020" name="Phytopathology">
        <title>Genome Sequence Resources of Colletotrichum truncatum, C. plurivorum, C. musicola, and C. sojae: Four Species Pathogenic to Soybean (Glycine max).</title>
        <authorList>
            <person name="Rogerio F."/>
            <person name="Boufleur T.R."/>
            <person name="Ciampi-Guillardi M."/>
            <person name="Sukno S.A."/>
            <person name="Thon M.R."/>
            <person name="Massola Junior N.S."/>
            <person name="Baroncelli R."/>
        </authorList>
    </citation>
    <scope>NUCLEOTIDE SEQUENCE [LARGE SCALE GENOMIC DNA]</scope>
    <source>
        <strain evidence="3 4">LFN0009</strain>
    </source>
</reference>
<dbReference type="SUPFAM" id="SSF53474">
    <property type="entry name" value="alpha/beta-Hydrolases"/>
    <property type="match status" value="1"/>
</dbReference>
<dbReference type="PANTHER" id="PTHR33630">
    <property type="entry name" value="CUTINASE RV1984C-RELATED-RELATED"/>
    <property type="match status" value="1"/>
</dbReference>
<gene>
    <name evidence="3" type="ORF">CSOJ01_06196</name>
</gene>
<proteinExistence type="predicted"/>
<dbReference type="SMART" id="SM01110">
    <property type="entry name" value="Cutinase"/>
    <property type="match status" value="1"/>
</dbReference>
<accession>A0A8H6JDK3</accession>
<name>A0A8H6JDK3_9PEZI</name>
<dbReference type="InterPro" id="IPR029058">
    <property type="entry name" value="AB_hydrolase_fold"/>
</dbReference>
<keyword evidence="2" id="KW-1015">Disulfide bond</keyword>
<dbReference type="InterPro" id="IPR000675">
    <property type="entry name" value="Cutinase/axe"/>
</dbReference>
<evidence type="ECO:0000256" key="2">
    <source>
        <dbReference type="ARBA" id="ARBA00023157"/>
    </source>
</evidence>
<sequence>MKLIDARGSGEPRGVSLMFQIAIERILASGTGAVSQPVVYPAGFDQNVTSGAQNVVDVVGLGLGDCPGQKYFLFGYSQGATVVLEALVRMDEASAAAVAGVVMVGNPYRVPGRRSNVDREGRPDARAAYGLFAAQALRANRTVPTYSDELDRSGKVSDICLDNDIVCATDPECTCQLASDHMSYGLMQPVQDLIVSHVLDRM</sequence>
<dbReference type="PANTHER" id="PTHR33630:SF9">
    <property type="entry name" value="CUTINASE 4"/>
    <property type="match status" value="1"/>
</dbReference>
<dbReference type="Proteomes" id="UP000652219">
    <property type="component" value="Unassembled WGS sequence"/>
</dbReference>
<organism evidence="3 4">
    <name type="scientific">Colletotrichum sojae</name>
    <dbReference type="NCBI Taxonomy" id="2175907"/>
    <lineage>
        <taxon>Eukaryota</taxon>
        <taxon>Fungi</taxon>
        <taxon>Dikarya</taxon>
        <taxon>Ascomycota</taxon>
        <taxon>Pezizomycotina</taxon>
        <taxon>Sordariomycetes</taxon>
        <taxon>Hypocreomycetidae</taxon>
        <taxon>Glomerellales</taxon>
        <taxon>Glomerellaceae</taxon>
        <taxon>Colletotrichum</taxon>
        <taxon>Colletotrichum orchidearum species complex</taxon>
    </lineage>
</organism>
<keyword evidence="1" id="KW-0378">Hydrolase</keyword>
<comment type="caution">
    <text evidence="3">The sequence shown here is derived from an EMBL/GenBank/DDBJ whole genome shotgun (WGS) entry which is preliminary data.</text>
</comment>
<dbReference type="Pfam" id="PF01083">
    <property type="entry name" value="Cutinase"/>
    <property type="match status" value="1"/>
</dbReference>
<evidence type="ECO:0000313" key="3">
    <source>
        <dbReference type="EMBL" id="KAF6810636.1"/>
    </source>
</evidence>
<dbReference type="AlphaFoldDB" id="A0A8H6JDK3"/>
<protein>
    <submittedName>
        <fullName evidence="3">Family 5 carbohydrate esterase</fullName>
    </submittedName>
</protein>
<evidence type="ECO:0000313" key="4">
    <source>
        <dbReference type="Proteomes" id="UP000652219"/>
    </source>
</evidence>
<evidence type="ECO:0000256" key="1">
    <source>
        <dbReference type="ARBA" id="ARBA00022801"/>
    </source>
</evidence>
<dbReference type="EMBL" id="WIGN01000084">
    <property type="protein sequence ID" value="KAF6810636.1"/>
    <property type="molecule type" value="Genomic_DNA"/>
</dbReference>
<dbReference type="GO" id="GO:0052689">
    <property type="term" value="F:carboxylic ester hydrolase activity"/>
    <property type="evidence" value="ECO:0007669"/>
    <property type="project" value="UniProtKB-ARBA"/>
</dbReference>
<keyword evidence="4" id="KW-1185">Reference proteome</keyword>